<accession>A0A8J1Y9Q7</accession>
<keyword evidence="2" id="KW-1185">Reference proteome</keyword>
<evidence type="ECO:0000313" key="1">
    <source>
        <dbReference type="EMBL" id="CAH1779880.1"/>
    </source>
</evidence>
<proteinExistence type="predicted"/>
<comment type="caution">
    <text evidence="1">The sequence shown here is derived from an EMBL/GenBank/DDBJ whole genome shotgun (WGS) entry which is preliminary data.</text>
</comment>
<dbReference type="AlphaFoldDB" id="A0A8J1Y9Q7"/>
<name>A0A8J1Y9Q7_OWEFU</name>
<gene>
    <name evidence="1" type="ORF">OFUS_LOCUS6641</name>
</gene>
<reference evidence="1" key="1">
    <citation type="submission" date="2022-03" db="EMBL/GenBank/DDBJ databases">
        <authorList>
            <person name="Martin C."/>
        </authorList>
    </citation>
    <scope>NUCLEOTIDE SEQUENCE</scope>
</reference>
<protein>
    <submittedName>
        <fullName evidence="1">Uncharacterized protein</fullName>
    </submittedName>
</protein>
<dbReference type="EMBL" id="CAIIXF020000003">
    <property type="protein sequence ID" value="CAH1779880.1"/>
    <property type="molecule type" value="Genomic_DNA"/>
</dbReference>
<dbReference type="Proteomes" id="UP000749559">
    <property type="component" value="Unassembled WGS sequence"/>
</dbReference>
<sequence length="205" mass="23277">MTSYHISTSFWTIAPRTPKFTATYPTCTEIYTTQYTTTCTTPATTPTRYTVTCTTPHTTCTTPHTTCTTPYTTTCTTVQQPAQHNTQHFLQYKQNLASVDITLSHHFQHGQQHSFPQIHPPIPGIHSNHYDVILIKGNVTTCVSCKMKLKTQQYPGNAFTVRHLENHWYKLASTNGLVWALSSEANGHYCLKVECLRQRNPHFQS</sequence>
<evidence type="ECO:0000313" key="2">
    <source>
        <dbReference type="Proteomes" id="UP000749559"/>
    </source>
</evidence>
<organism evidence="1 2">
    <name type="scientific">Owenia fusiformis</name>
    <name type="common">Polychaete worm</name>
    <dbReference type="NCBI Taxonomy" id="6347"/>
    <lineage>
        <taxon>Eukaryota</taxon>
        <taxon>Metazoa</taxon>
        <taxon>Spiralia</taxon>
        <taxon>Lophotrochozoa</taxon>
        <taxon>Annelida</taxon>
        <taxon>Polychaeta</taxon>
        <taxon>Sedentaria</taxon>
        <taxon>Canalipalpata</taxon>
        <taxon>Sabellida</taxon>
        <taxon>Oweniida</taxon>
        <taxon>Oweniidae</taxon>
        <taxon>Owenia</taxon>
    </lineage>
</organism>